<organism evidence="1 2">
    <name type="scientific">Streptomyces galilaeus</name>
    <dbReference type="NCBI Taxonomy" id="33899"/>
    <lineage>
        <taxon>Bacteria</taxon>
        <taxon>Bacillati</taxon>
        <taxon>Actinomycetota</taxon>
        <taxon>Actinomycetes</taxon>
        <taxon>Kitasatosporales</taxon>
        <taxon>Streptomycetaceae</taxon>
        <taxon>Streptomyces</taxon>
    </lineage>
</organism>
<accession>A0ABW9II65</accession>
<protein>
    <submittedName>
        <fullName evidence="1">Uncharacterized protein</fullName>
    </submittedName>
</protein>
<evidence type="ECO:0000313" key="2">
    <source>
        <dbReference type="Proteomes" id="UP001631993"/>
    </source>
</evidence>
<gene>
    <name evidence="1" type="ORF">ACKI1S_16890</name>
</gene>
<dbReference type="Proteomes" id="UP001631993">
    <property type="component" value="Unassembled WGS sequence"/>
</dbReference>
<keyword evidence="2" id="KW-1185">Reference proteome</keyword>
<comment type="caution">
    <text evidence="1">The sequence shown here is derived from an EMBL/GenBank/DDBJ whole genome shotgun (WGS) entry which is preliminary data.</text>
</comment>
<dbReference type="RefSeq" id="WP_409097663.1">
    <property type="nucleotide sequence ID" value="NZ_JBJVNE010000007.1"/>
</dbReference>
<name>A0ABW9II65_STRGJ</name>
<reference evidence="1 2" key="1">
    <citation type="submission" date="2024-12" db="EMBL/GenBank/DDBJ databases">
        <title>Forecasting of Potato common scab and diversities of Pathogenic streptomyces spp. in china.</title>
        <authorList>
            <person name="Handique U."/>
            <person name="Wu J."/>
        </authorList>
    </citation>
    <scope>NUCLEOTIDE SEQUENCE [LARGE SCALE GENOMIC DNA]</scope>
    <source>
        <strain evidence="1 2">ZRIMU1585</strain>
    </source>
</reference>
<dbReference type="EMBL" id="JBJVNE010000007">
    <property type="protein sequence ID" value="MFM9647812.1"/>
    <property type="molecule type" value="Genomic_DNA"/>
</dbReference>
<evidence type="ECO:0000313" key="1">
    <source>
        <dbReference type="EMBL" id="MFM9647812.1"/>
    </source>
</evidence>
<proteinExistence type="predicted"/>
<sequence length="154" mass="16341">MTMSTTAEPKVTIPGSFGETFTVTPGRIDDAARLAFESGQCHALARTLSDATGWPMALIIDDECAYDPDLCADDDIAEGLCACQLRHIVVVRPDGQHVDITGAHAPGAVPGYEGAPTTPLTEDLWQHLLDSPDWRTPALNVACTFVAPLIASLP</sequence>